<evidence type="ECO:0000313" key="2">
    <source>
        <dbReference type="Proteomes" id="UP000323646"/>
    </source>
</evidence>
<evidence type="ECO:0000313" key="1">
    <source>
        <dbReference type="EMBL" id="TYZ24612.1"/>
    </source>
</evidence>
<dbReference type="Pfam" id="PF08238">
    <property type="entry name" value="Sel1"/>
    <property type="match status" value="6"/>
</dbReference>
<organism evidence="1 2">
    <name type="scientific">Selenomonas ruminis</name>
    <dbReference type="NCBI Taxonomy" id="2593411"/>
    <lineage>
        <taxon>Bacteria</taxon>
        <taxon>Bacillati</taxon>
        <taxon>Bacillota</taxon>
        <taxon>Negativicutes</taxon>
        <taxon>Selenomonadales</taxon>
        <taxon>Selenomonadaceae</taxon>
        <taxon>Selenomonas</taxon>
    </lineage>
</organism>
<dbReference type="InterPro" id="IPR050767">
    <property type="entry name" value="Sel1_AlgK"/>
</dbReference>
<dbReference type="Proteomes" id="UP000323646">
    <property type="component" value="Unassembled WGS sequence"/>
</dbReference>
<gene>
    <name evidence="1" type="ORF">FZ040_00775</name>
</gene>
<proteinExistence type="predicted"/>
<dbReference type="InterPro" id="IPR006597">
    <property type="entry name" value="Sel1-like"/>
</dbReference>
<dbReference type="SMART" id="SM00671">
    <property type="entry name" value="SEL1"/>
    <property type="match status" value="7"/>
</dbReference>
<dbReference type="OrthoDB" id="1660036at2"/>
<accession>A0A5D6WAX7</accession>
<dbReference type="GO" id="GO:0036503">
    <property type="term" value="P:ERAD pathway"/>
    <property type="evidence" value="ECO:0007669"/>
    <property type="project" value="TreeGrafter"/>
</dbReference>
<dbReference type="PANTHER" id="PTHR11102">
    <property type="entry name" value="SEL-1-LIKE PROTEIN"/>
    <property type="match status" value="1"/>
</dbReference>
<keyword evidence="2" id="KW-1185">Reference proteome</keyword>
<dbReference type="RefSeq" id="WP_149170245.1">
    <property type="nucleotide sequence ID" value="NZ_VTOY01000001.1"/>
</dbReference>
<reference evidence="1 2" key="1">
    <citation type="submission" date="2019-08" db="EMBL/GenBank/DDBJ databases">
        <title>Selenomonas sp. mPRGC5 and Selenomonas sp. mPRGC8 isolated from ruminal fluid of dairy goat (Capra hircus).</title>
        <authorList>
            <person name="Poothong S."/>
            <person name="Nuengjamnong C."/>
            <person name="Tanasupawat S."/>
        </authorList>
    </citation>
    <scope>NUCLEOTIDE SEQUENCE [LARGE SCALE GENOMIC DNA]</scope>
    <source>
        <strain evidence="2">mPRGC5</strain>
    </source>
</reference>
<dbReference type="EMBL" id="VTOY01000001">
    <property type="protein sequence ID" value="TYZ24612.1"/>
    <property type="molecule type" value="Genomic_DNA"/>
</dbReference>
<dbReference type="SUPFAM" id="SSF81901">
    <property type="entry name" value="HCP-like"/>
    <property type="match status" value="2"/>
</dbReference>
<name>A0A5D6WAX7_9FIRM</name>
<dbReference type="InterPro" id="IPR011990">
    <property type="entry name" value="TPR-like_helical_dom_sf"/>
</dbReference>
<dbReference type="AlphaFoldDB" id="A0A5D6WAX7"/>
<sequence>MAKEFQPIVHEAINLIWMQYDSASAQRGQERLYQAAVAGDADAWGLLARSYMGAEDGAVWETSGLSVDEAKVDECIKESLMGGSAIGVLCAIAHRGLYPSELDLVRSKWGTMEKVLAAAQEYADEAMGAYLFGIGYIQNAIFGLLDKWEDDSREARVNLALPYLEKSLEQGLSIGLDAYWACADFLYEELGDSDKLEKAAEFECHFCEAGMPQALFHRGKRYFREMEFQKAREYFEQAAANGYQKANYWLGYTLRHGFGVVEDLPQAVEYFQPLAESGYVPAMGQLAEIYFWNAKDYAAAFSWCMKMLEAIVQEARWQPAVGSYEYEMILPLMCYCLYYGRGTTIEREVAARTIIKETRLAEAEGNQSEEKLALLRYLTAEVYDNGSGGLPKDKEKAKTYREKARAYEDFGHFLDEMEWAKSSEGIGNRLAWRFFGRAKGTRTVLTDAEDIRSWQEARITEARQQGRKQEWRLCVLRPNGGDASYLNYGKVEISKALELLSQGVYRRVMLDQPESDDYLLAEYEAETLFFYANYDGIRYVRQDKALTVAVRCFERWYNNEGVDAAAWQEDEQGTRRNTWREIMHRANRCAENGDEAGRLAALNEAAALDCGRAMVALGKDCAARGDFKGAACWYQKATLMDDEDDRLAAWYWLGRLYMEKPKEYGLEARYYLEKALDGGVPWALVQLGNCALSGIGMTASRDKAIDYYEQGIAAGDPEAMIARAALCCDAEGNWQDTDTAVNCLEKAVAEQSDWQNDARLMLANVWLQTGSEAQQKKAEYLLQDAADDGCDEAQLQLAYREKARGNNAAYWEKLRKAASEGNEKAKADMDNMYVDTAWSENL</sequence>
<dbReference type="Gene3D" id="1.25.40.10">
    <property type="entry name" value="Tetratricopeptide repeat domain"/>
    <property type="match status" value="2"/>
</dbReference>
<protein>
    <submittedName>
        <fullName evidence="1">Sel1 repeat family protein</fullName>
    </submittedName>
</protein>
<comment type="caution">
    <text evidence="1">The sequence shown here is derived from an EMBL/GenBank/DDBJ whole genome shotgun (WGS) entry which is preliminary data.</text>
</comment>
<dbReference type="PANTHER" id="PTHR11102:SF147">
    <property type="entry name" value="SEL1L ADAPTOR SUBUNIT OF ERAD E3 UBIQUITIN LIGASE"/>
    <property type="match status" value="1"/>
</dbReference>